<evidence type="ECO:0000313" key="1">
    <source>
        <dbReference type="EMBL" id="CAF4630827.1"/>
    </source>
</evidence>
<reference evidence="1" key="1">
    <citation type="submission" date="2021-02" db="EMBL/GenBank/DDBJ databases">
        <authorList>
            <person name="Nowell W R."/>
        </authorList>
    </citation>
    <scope>NUCLEOTIDE SEQUENCE</scope>
</reference>
<organism evidence="1 2">
    <name type="scientific">Didymodactylos carnosus</name>
    <dbReference type="NCBI Taxonomy" id="1234261"/>
    <lineage>
        <taxon>Eukaryota</taxon>
        <taxon>Metazoa</taxon>
        <taxon>Spiralia</taxon>
        <taxon>Gnathifera</taxon>
        <taxon>Rotifera</taxon>
        <taxon>Eurotatoria</taxon>
        <taxon>Bdelloidea</taxon>
        <taxon>Philodinida</taxon>
        <taxon>Philodinidae</taxon>
        <taxon>Didymodactylos</taxon>
    </lineage>
</organism>
<name>A0A8S2ZL69_9BILA</name>
<dbReference type="Proteomes" id="UP000681722">
    <property type="component" value="Unassembled WGS sequence"/>
</dbReference>
<accession>A0A8S2ZL69</accession>
<dbReference type="EMBL" id="CAJOBC010136625">
    <property type="protein sequence ID" value="CAF4630827.1"/>
    <property type="molecule type" value="Genomic_DNA"/>
</dbReference>
<sequence>GALGAIFAGGISVYNTYKNGKLADRMDQLQNTISATSQKLVTLQGSLFNVTQTTLELAKRFERSEYSTEQLEKAARNIIAKMKNFQDFTDDQIRYNIAKDIEHRYERLKSSMQRIANNKLNFDFIGMSEQNELIDTAYLQLKDSIPTLEESKSKSLPRHPFRTHS</sequence>
<proteinExistence type="predicted"/>
<gene>
    <name evidence="1" type="ORF">SRO942_LOCUS49851</name>
</gene>
<dbReference type="AlphaFoldDB" id="A0A8S2ZL69"/>
<comment type="caution">
    <text evidence="1">The sequence shown here is derived from an EMBL/GenBank/DDBJ whole genome shotgun (WGS) entry which is preliminary data.</text>
</comment>
<protein>
    <submittedName>
        <fullName evidence="1">Uncharacterized protein</fullName>
    </submittedName>
</protein>
<feature type="non-terminal residue" evidence="1">
    <location>
        <position position="1"/>
    </location>
</feature>
<evidence type="ECO:0000313" key="2">
    <source>
        <dbReference type="Proteomes" id="UP000681722"/>
    </source>
</evidence>